<evidence type="ECO:0000256" key="2">
    <source>
        <dbReference type="ARBA" id="ARBA00022801"/>
    </source>
</evidence>
<dbReference type="Proteomes" id="UP001321486">
    <property type="component" value="Chromosome"/>
</dbReference>
<dbReference type="Gene3D" id="3.40.50.300">
    <property type="entry name" value="P-loop containing nucleotide triphosphate hydrolases"/>
    <property type="match status" value="2"/>
</dbReference>
<evidence type="ECO:0008006" key="10">
    <source>
        <dbReference type="Google" id="ProtNLM"/>
    </source>
</evidence>
<evidence type="ECO:0000256" key="5">
    <source>
        <dbReference type="SAM" id="MobiDB-lite"/>
    </source>
</evidence>
<evidence type="ECO:0000259" key="6">
    <source>
        <dbReference type="PROSITE" id="PS51192"/>
    </source>
</evidence>
<dbReference type="PANTHER" id="PTHR18934:SF99">
    <property type="entry name" value="ATP-DEPENDENT RNA HELICASE DHX37-RELATED"/>
    <property type="match status" value="1"/>
</dbReference>
<keyword evidence="4" id="KW-0067">ATP-binding</keyword>
<dbReference type="SMART" id="SM00847">
    <property type="entry name" value="HA2"/>
    <property type="match status" value="1"/>
</dbReference>
<dbReference type="PROSITE" id="PS51194">
    <property type="entry name" value="HELICASE_CTER"/>
    <property type="match status" value="1"/>
</dbReference>
<dbReference type="Gene3D" id="1.20.120.1080">
    <property type="match status" value="1"/>
</dbReference>
<evidence type="ECO:0000259" key="7">
    <source>
        <dbReference type="PROSITE" id="PS51194"/>
    </source>
</evidence>
<dbReference type="InterPro" id="IPR027417">
    <property type="entry name" value="P-loop_NTPase"/>
</dbReference>
<keyword evidence="3" id="KW-0347">Helicase</keyword>
<feature type="compositionally biased region" description="Basic residues" evidence="5">
    <location>
        <begin position="214"/>
        <end position="245"/>
    </location>
</feature>
<dbReference type="Pfam" id="PF13245">
    <property type="entry name" value="AAA_19"/>
    <property type="match status" value="1"/>
</dbReference>
<feature type="domain" description="Helicase ATP-binding" evidence="6">
    <location>
        <begin position="21"/>
        <end position="170"/>
    </location>
</feature>
<feature type="compositionally biased region" description="Basic and acidic residues" evidence="5">
    <location>
        <begin position="477"/>
        <end position="495"/>
    </location>
</feature>
<dbReference type="SMART" id="SM00382">
    <property type="entry name" value="AAA"/>
    <property type="match status" value="1"/>
</dbReference>
<organism evidence="8 9">
    <name type="scientific">Frondihabitans sucicola</name>
    <dbReference type="NCBI Taxonomy" id="1268041"/>
    <lineage>
        <taxon>Bacteria</taxon>
        <taxon>Bacillati</taxon>
        <taxon>Actinomycetota</taxon>
        <taxon>Actinomycetes</taxon>
        <taxon>Micrococcales</taxon>
        <taxon>Microbacteriaceae</taxon>
        <taxon>Frondihabitans</taxon>
    </lineage>
</organism>
<sequence>MNPTITFPPELPVSQRRDDIATAIRDNQVVIVAGATGSGKTTQLPKICLELGATMIGHTQPRRIAARTVAERIADELHEEVGGLVGYQVRFTDHVGADTRIKLMTDGILLNEIHFDRDLLKYDTIIIDEAHERSLTIDFLIGYFKQLLPAAPTSSSSSRAPRSTRSRSPSTSTGPRSSRCLAARTRSRSATAPSWPMTTAQDRTTPTTTTRPPPRTRRRSRLPPGHQRRPRRTRPREQRRRPRLPLRRERDPRRRRVDPGPQPPLHRGAPLYGRLSAADQHRVFETSRTAGTRRRIVLATNVAETSLTVPGIRYVIDAGTARISRYSTRAKVQRLPIEAISQASANQRSGRSGRTSDGIAIRLYSEQDFEKRPEFTEPEILRTNLAAVILQMISLGLGDIAKFPFLQPPDSRGIKDGLDLLRELTAVDGEGRITRVGRQITRLPIDPRLARMVLESKQHATTREVMAIVAGLSIQDPRERPLERRPQADQQHARFTDPSGDFLTFLNLWNYLERRESSARARSVASARPSS</sequence>
<keyword evidence="9" id="KW-1185">Reference proteome</keyword>
<evidence type="ECO:0000256" key="4">
    <source>
        <dbReference type="ARBA" id="ARBA00022840"/>
    </source>
</evidence>
<dbReference type="InterPro" id="IPR001650">
    <property type="entry name" value="Helicase_C-like"/>
</dbReference>
<keyword evidence="2" id="KW-0378">Hydrolase</keyword>
<dbReference type="InterPro" id="IPR014001">
    <property type="entry name" value="Helicase_ATP-bd"/>
</dbReference>
<feature type="region of interest" description="Disordered" evidence="5">
    <location>
        <begin position="477"/>
        <end position="496"/>
    </location>
</feature>
<feature type="domain" description="Helicase C-terminal" evidence="7">
    <location>
        <begin position="227"/>
        <end position="396"/>
    </location>
</feature>
<accession>A0ABN6Y081</accession>
<dbReference type="InterPro" id="IPR003593">
    <property type="entry name" value="AAA+_ATPase"/>
</dbReference>
<dbReference type="SUPFAM" id="SSF52540">
    <property type="entry name" value="P-loop containing nucleoside triphosphate hydrolases"/>
    <property type="match status" value="2"/>
</dbReference>
<dbReference type="SMART" id="SM00487">
    <property type="entry name" value="DEXDc"/>
    <property type="match status" value="1"/>
</dbReference>
<dbReference type="Pfam" id="PF00271">
    <property type="entry name" value="Helicase_C"/>
    <property type="match status" value="1"/>
</dbReference>
<feature type="region of interest" description="Disordered" evidence="5">
    <location>
        <begin position="151"/>
        <end position="280"/>
    </location>
</feature>
<protein>
    <recommendedName>
        <fullName evidence="10">DEAD/DEAH box helicase</fullName>
    </recommendedName>
</protein>
<feature type="compositionally biased region" description="Low complexity" evidence="5">
    <location>
        <begin position="151"/>
        <end position="194"/>
    </location>
</feature>
<gene>
    <name evidence="8" type="ORF">GCM10025867_17580</name>
</gene>
<dbReference type="InterPro" id="IPR007502">
    <property type="entry name" value="Helicase-assoc_dom"/>
</dbReference>
<dbReference type="PANTHER" id="PTHR18934">
    <property type="entry name" value="ATP-DEPENDENT RNA HELICASE"/>
    <property type="match status" value="1"/>
</dbReference>
<dbReference type="CDD" id="cd18791">
    <property type="entry name" value="SF2_C_RHA"/>
    <property type="match status" value="1"/>
</dbReference>
<proteinExistence type="predicted"/>
<evidence type="ECO:0000313" key="9">
    <source>
        <dbReference type="Proteomes" id="UP001321486"/>
    </source>
</evidence>
<evidence type="ECO:0000256" key="3">
    <source>
        <dbReference type="ARBA" id="ARBA00022806"/>
    </source>
</evidence>
<name>A0ABN6Y081_9MICO</name>
<dbReference type="Pfam" id="PF21010">
    <property type="entry name" value="HA2_C"/>
    <property type="match status" value="1"/>
</dbReference>
<evidence type="ECO:0000256" key="1">
    <source>
        <dbReference type="ARBA" id="ARBA00022741"/>
    </source>
</evidence>
<dbReference type="SMART" id="SM00490">
    <property type="entry name" value="HELICc"/>
    <property type="match status" value="1"/>
</dbReference>
<dbReference type="EMBL" id="AP027732">
    <property type="protein sequence ID" value="BDZ49517.1"/>
    <property type="molecule type" value="Genomic_DNA"/>
</dbReference>
<evidence type="ECO:0000313" key="8">
    <source>
        <dbReference type="EMBL" id="BDZ49517.1"/>
    </source>
</evidence>
<dbReference type="PROSITE" id="PS51192">
    <property type="entry name" value="HELICASE_ATP_BIND_1"/>
    <property type="match status" value="1"/>
</dbReference>
<keyword evidence="1" id="KW-0547">Nucleotide-binding</keyword>
<reference evidence="9" key="1">
    <citation type="journal article" date="2019" name="Int. J. Syst. Evol. Microbiol.">
        <title>The Global Catalogue of Microorganisms (GCM) 10K type strain sequencing project: providing services to taxonomists for standard genome sequencing and annotation.</title>
        <authorList>
            <consortium name="The Broad Institute Genomics Platform"/>
            <consortium name="The Broad Institute Genome Sequencing Center for Infectious Disease"/>
            <person name="Wu L."/>
            <person name="Ma J."/>
        </authorList>
    </citation>
    <scope>NUCLEOTIDE SEQUENCE [LARGE SCALE GENOMIC DNA]</scope>
    <source>
        <strain evidence="9">NBRC 108728</strain>
    </source>
</reference>